<evidence type="ECO:0000313" key="2">
    <source>
        <dbReference type="RefSeq" id="XP_012864694.1"/>
    </source>
</evidence>
<reference evidence="2" key="1">
    <citation type="submission" date="2025-08" db="UniProtKB">
        <authorList>
            <consortium name="RefSeq"/>
        </authorList>
    </citation>
    <scope>IDENTIFICATION</scope>
    <source>
        <tissue evidence="2">Kidney</tissue>
    </source>
</reference>
<dbReference type="PANTHER" id="PTHR22035">
    <property type="entry name" value="COILED-COIL DOMAIN-CONTAINING PROTEIN 7"/>
    <property type="match status" value="1"/>
</dbReference>
<dbReference type="InParanoid" id="A0A1S3EL68"/>
<dbReference type="OrthoDB" id="9048348at2759"/>
<dbReference type="RefSeq" id="XP_012864694.1">
    <property type="nucleotide sequence ID" value="XM_013009240.1"/>
</dbReference>
<proteinExistence type="predicted"/>
<dbReference type="CTD" id="79741"/>
<dbReference type="InterPro" id="IPR029272">
    <property type="entry name" value="CCDC7"/>
</dbReference>
<gene>
    <name evidence="2" type="primary">Ccdc7</name>
</gene>
<protein>
    <submittedName>
        <fullName evidence="2">Coiled-coil domain-containing protein 7</fullName>
    </submittedName>
</protein>
<evidence type="ECO:0000313" key="1">
    <source>
        <dbReference type="Proteomes" id="UP000081671"/>
    </source>
</evidence>
<name>A0A1S3EL68_DIPOR</name>
<accession>A0A1S3EL68</accession>
<dbReference type="Proteomes" id="UP000081671">
    <property type="component" value="Unplaced"/>
</dbReference>
<dbReference type="PANTHER" id="PTHR22035:SF4">
    <property type="entry name" value="COILED-COIL DOMAIN-CONTAINING PROTEIN 7"/>
    <property type="match status" value="1"/>
</dbReference>
<organism evidence="1 2">
    <name type="scientific">Dipodomys ordii</name>
    <name type="common">Ord's kangaroo rat</name>
    <dbReference type="NCBI Taxonomy" id="10020"/>
    <lineage>
        <taxon>Eukaryota</taxon>
        <taxon>Metazoa</taxon>
        <taxon>Chordata</taxon>
        <taxon>Craniata</taxon>
        <taxon>Vertebrata</taxon>
        <taxon>Euteleostomi</taxon>
        <taxon>Mammalia</taxon>
        <taxon>Eutheria</taxon>
        <taxon>Euarchontoglires</taxon>
        <taxon>Glires</taxon>
        <taxon>Rodentia</taxon>
        <taxon>Castorimorpha</taxon>
        <taxon>Heteromyidae</taxon>
        <taxon>Dipodomyinae</taxon>
        <taxon>Dipodomys</taxon>
    </lineage>
</organism>
<dbReference type="AlphaFoldDB" id="A0A1S3EL68"/>
<keyword evidence="1" id="KW-1185">Reference proteome</keyword>
<sequence>MIRGACPAVSCCNGGPWAQRVQNGTSGTSPKIVAAPVGSENIQLEQGVRRAGPHSVSANANFKELSASGGQVVFINNNVSLVNGYGRNFYVEFISYLDNKMKPTKHISTPSHALASAPEVPYMKQLLNLSLSPKARETHGAKLIHHKAEPMVIKSPPTGENSMRYALPIPSIQTKRLIAGDEKIKEIIKHLIVVVSRLEETYGFDFENVKSKKADSKQEDLFNSVGNLKSFMTYCSEFTTQLEQSCKEERSISRDQNFADDLTFDERPALAYSQLGKLIGKLEHLRNYVKHAPKYIQKSIEYENLLAKKKSYESLRQQIEGEY</sequence>
<dbReference type="GeneID" id="105980392"/>
<dbReference type="KEGG" id="dord:105980392"/>
<dbReference type="Pfam" id="PF15368">
    <property type="entry name" value="BioT2"/>
    <property type="match status" value="1"/>
</dbReference>